<dbReference type="AlphaFoldDB" id="A0A8H3D1E2"/>
<dbReference type="EMBL" id="CAJMWT010005235">
    <property type="protein sequence ID" value="CAE6503314.1"/>
    <property type="molecule type" value="Genomic_DNA"/>
</dbReference>
<organism evidence="1 2">
    <name type="scientific">Rhizoctonia solani</name>
    <dbReference type="NCBI Taxonomy" id="456999"/>
    <lineage>
        <taxon>Eukaryota</taxon>
        <taxon>Fungi</taxon>
        <taxon>Dikarya</taxon>
        <taxon>Basidiomycota</taxon>
        <taxon>Agaricomycotina</taxon>
        <taxon>Agaricomycetes</taxon>
        <taxon>Cantharellales</taxon>
        <taxon>Ceratobasidiaceae</taxon>
        <taxon>Rhizoctonia</taxon>
    </lineage>
</organism>
<evidence type="ECO:0000313" key="1">
    <source>
        <dbReference type="EMBL" id="CAE6503314.1"/>
    </source>
</evidence>
<gene>
    <name evidence="1" type="ORF">RDB_LOCUS142230</name>
</gene>
<protein>
    <submittedName>
        <fullName evidence="1">Uncharacterized protein</fullName>
    </submittedName>
</protein>
<reference evidence="1" key="1">
    <citation type="submission" date="2021-01" db="EMBL/GenBank/DDBJ databases">
        <authorList>
            <person name="Kaushik A."/>
        </authorList>
    </citation>
    <scope>NUCLEOTIDE SEQUENCE</scope>
    <source>
        <strain evidence="1">AG2-2IIIB</strain>
    </source>
</reference>
<sequence>MNNYITMPALRATTYHPSTTMGIAGPAFSTDADPSGEGGYYIDSLQGIHKSLTFMGKRPLFILKDEWETSPPAGEKSYYQIVDPRTRAFMKIAQKEELEIQPVALVQWKVPLAAPDLNSLEVNEGKKVPEPEYVTKVAMMNADLMGMCEEGEEDLDVVSSDDEDGKLLRKGKGKREDESLTVYYPLMQMPCRRRDKELRKVLSAADEAMGPIAKVAKEWLDEIERADKFPKALDR</sequence>
<evidence type="ECO:0000313" key="2">
    <source>
        <dbReference type="Proteomes" id="UP000663843"/>
    </source>
</evidence>
<proteinExistence type="predicted"/>
<comment type="caution">
    <text evidence="1">The sequence shown here is derived from an EMBL/GenBank/DDBJ whole genome shotgun (WGS) entry which is preliminary data.</text>
</comment>
<name>A0A8H3D1E2_9AGAM</name>
<accession>A0A8H3D1E2</accession>
<dbReference type="Proteomes" id="UP000663843">
    <property type="component" value="Unassembled WGS sequence"/>
</dbReference>